<keyword evidence="5" id="KW-0378">Hydrolase</keyword>
<keyword evidence="5" id="KW-0540">Nuclease</keyword>
<dbReference type="Proteomes" id="UP000094271">
    <property type="component" value="Unassembled WGS sequence"/>
</dbReference>
<evidence type="ECO:0000313" key="4">
    <source>
        <dbReference type="EMBL" id="ODM03964.1"/>
    </source>
</evidence>
<dbReference type="GO" id="GO:0004519">
    <property type="term" value="F:endonuclease activity"/>
    <property type="evidence" value="ECO:0007669"/>
    <property type="project" value="UniProtKB-KW"/>
</dbReference>
<dbReference type="Pfam" id="PF23871">
    <property type="entry name" value="DUF7226"/>
    <property type="match status" value="1"/>
</dbReference>
<evidence type="ECO:0000313" key="6">
    <source>
        <dbReference type="Proteomes" id="UP000094067"/>
    </source>
</evidence>
<evidence type="ECO:0000313" key="7">
    <source>
        <dbReference type="Proteomes" id="UP000094271"/>
    </source>
</evidence>
<gene>
    <name evidence="5" type="ORF">BEI59_31680</name>
    <name evidence="4" type="ORF">BEI61_04767</name>
</gene>
<reference evidence="4 6" key="1">
    <citation type="submission" date="2016-07" db="EMBL/GenBank/DDBJ databases">
        <title>Characterization of isolates of Eisenbergiella tayi derived from blood cultures, using whole genome sequencing.</title>
        <authorList>
            <person name="Burdz T."/>
            <person name="Wiebe D."/>
            <person name="Huynh C."/>
            <person name="Bernard K."/>
        </authorList>
    </citation>
    <scope>NUCLEOTIDE SEQUENCE [LARGE SCALE GENOMIC DNA]</scope>
    <source>
        <strain evidence="4 6">NML 110608</strain>
    </source>
</reference>
<dbReference type="Proteomes" id="UP000094067">
    <property type="component" value="Unassembled WGS sequence"/>
</dbReference>
<evidence type="ECO:0000259" key="3">
    <source>
        <dbReference type="Pfam" id="PF23871"/>
    </source>
</evidence>
<protein>
    <submittedName>
        <fullName evidence="5">Type II restriction endonuclease</fullName>
    </submittedName>
</protein>
<proteinExistence type="predicted"/>
<dbReference type="InterPro" id="IPR055650">
    <property type="entry name" value="DUF7226"/>
</dbReference>
<sequence length="434" mass="50653">MPQNKENLSANDAWKAIIEKYHILEHIEKDGCFPIKASQIKEFREPRLMAKWDSTDALPEVLRKNKINILPDSRSSYVLGDFLLYQEIPPLDEPVTRMEHVEFPDYESIDINNISSEANAINVLIISGILNDFLGTGENVSTFNGRMGTGCFTFEVDTHRGIKQKICVNNAQCEIDGGFENEASVVIMEAKNVVHEDFHIRQLYYPYRLWKDKVKKPIRLIFSVYSNRIYRLFEYRFKIPEDYSSIELVKSKNYSLQDTKITKEDLWEVRNHTTTRTDDDMNDTDIPFIQANSMDRIISLLENLYENPMTGLQIAELMDFEPRQSDYYFNAGRYLGLFEKHADDKQRIVSLTPLGEKVFRLNYKKRQLKLVELILEHEIFGAFFDSMMLTGQLPDKNKIADEMRRLHVCNESQIVRRAGSVSGWLKWMNNLTNL</sequence>
<dbReference type="InterPro" id="IPR054266">
    <property type="entry name" value="DUF6997"/>
</dbReference>
<dbReference type="InterPro" id="IPR054265">
    <property type="entry name" value="DUF6996"/>
</dbReference>
<evidence type="ECO:0000259" key="1">
    <source>
        <dbReference type="Pfam" id="PF22515"/>
    </source>
</evidence>
<reference evidence="5 7" key="2">
    <citation type="submission" date="2016-08" db="EMBL/GenBank/DDBJ databases">
        <authorList>
            <person name="Seilhamer J.J."/>
        </authorList>
    </citation>
    <scope>NUCLEOTIDE SEQUENCE [LARGE SCALE GENOMIC DNA]</scope>
    <source>
        <strain evidence="5 7">NML150140-1</strain>
    </source>
</reference>
<dbReference type="RefSeq" id="WP_069154248.1">
    <property type="nucleotide sequence ID" value="NZ_CAJLDD010000039.1"/>
</dbReference>
<dbReference type="Pfam" id="PF22515">
    <property type="entry name" value="DUF6996"/>
    <property type="match status" value="1"/>
</dbReference>
<accession>A0A1E3U7T7</accession>
<dbReference type="PATRIC" id="fig|1432052.4.peg.5290"/>
<dbReference type="AlphaFoldDB" id="A0A1E3U7T7"/>
<feature type="domain" description="DUF6997" evidence="2">
    <location>
        <begin position="81"/>
        <end position="255"/>
    </location>
</feature>
<comment type="caution">
    <text evidence="5">The sequence shown here is derived from an EMBL/GenBank/DDBJ whole genome shotgun (WGS) entry which is preliminary data.</text>
</comment>
<feature type="domain" description="DUF6996" evidence="1">
    <location>
        <begin position="11"/>
        <end position="79"/>
    </location>
</feature>
<feature type="domain" description="DUF7226" evidence="3">
    <location>
        <begin position="296"/>
        <end position="432"/>
    </location>
</feature>
<dbReference type="OrthoDB" id="9774819at2"/>
<dbReference type="EMBL" id="MEHA01000038">
    <property type="protein sequence ID" value="ODR42285.1"/>
    <property type="molecule type" value="Genomic_DNA"/>
</dbReference>
<keyword evidence="5" id="KW-0255">Endonuclease</keyword>
<organism evidence="5 7">
    <name type="scientific">Eisenbergiella tayi</name>
    <dbReference type="NCBI Taxonomy" id="1432052"/>
    <lineage>
        <taxon>Bacteria</taxon>
        <taxon>Bacillati</taxon>
        <taxon>Bacillota</taxon>
        <taxon>Clostridia</taxon>
        <taxon>Lachnospirales</taxon>
        <taxon>Lachnospiraceae</taxon>
        <taxon>Eisenbergiella</taxon>
    </lineage>
</organism>
<evidence type="ECO:0000259" key="2">
    <source>
        <dbReference type="Pfam" id="PF22518"/>
    </source>
</evidence>
<name>A0A1E3U7T7_9FIRM</name>
<dbReference type="Pfam" id="PF22518">
    <property type="entry name" value="DUF6997"/>
    <property type="match status" value="1"/>
</dbReference>
<evidence type="ECO:0000313" key="5">
    <source>
        <dbReference type="EMBL" id="ODR42285.1"/>
    </source>
</evidence>
<dbReference type="EMBL" id="MCGH01000003">
    <property type="protein sequence ID" value="ODM03964.1"/>
    <property type="molecule type" value="Genomic_DNA"/>
</dbReference>